<proteinExistence type="predicted"/>
<dbReference type="GO" id="GO:0016539">
    <property type="term" value="P:intein-mediated protein splicing"/>
    <property type="evidence" value="ECO:0007669"/>
    <property type="project" value="InterPro"/>
</dbReference>
<accession>W0A7X2</accession>
<evidence type="ECO:0000256" key="1">
    <source>
        <dbReference type="SAM" id="MobiDB-lite"/>
    </source>
</evidence>
<dbReference type="STRING" id="1123269.NX02_04085"/>
<feature type="compositionally biased region" description="Pro residues" evidence="1">
    <location>
        <begin position="179"/>
        <end position="199"/>
    </location>
</feature>
<name>W0A7X2_9SPHN</name>
<dbReference type="InterPro" id="IPR006141">
    <property type="entry name" value="Intein_N"/>
</dbReference>
<organism evidence="2 3">
    <name type="scientific">Sphingomonas sanxanigenens DSM 19645 = NX02</name>
    <dbReference type="NCBI Taxonomy" id="1123269"/>
    <lineage>
        <taxon>Bacteria</taxon>
        <taxon>Pseudomonadati</taxon>
        <taxon>Pseudomonadota</taxon>
        <taxon>Alphaproteobacteria</taxon>
        <taxon>Sphingomonadales</taxon>
        <taxon>Sphingomonadaceae</taxon>
        <taxon>Sphingomonas</taxon>
    </lineage>
</organism>
<evidence type="ECO:0000313" key="2">
    <source>
        <dbReference type="EMBL" id="AHE52567.1"/>
    </source>
</evidence>
<dbReference type="EMBL" id="CP006644">
    <property type="protein sequence ID" value="AHE52567.1"/>
    <property type="molecule type" value="Genomic_DNA"/>
</dbReference>
<sequence length="329" mass="35330">MFRAGQVNFSKGEIAPQLYGRFDVEAYAAALKRARNMIVMKYGGITKRPGTRLVAEVLDATRPVRLVPFQFSLTQTYALEFGHGYIRPCAAGGAVVAEELRLADVSNEPQARLTAYFHGYAEGDHVYLTGISGSIGERLNGRFWRVVEVVDADRFIIDADTSALDVFAGATGGIDRTAPPVPAPEAPTVPPPAPQPQPPRTGGGGGGFCVAADTMILMADGSERVALALNAGDRVMTRHEVAMEWGVYPVAAVEVVEAEVMAAAIAGRRLVATPGHRVWTPARGWHEMRTIGTPAGRALVVKIMVEHAHTYVSNGVLSHNIKIVREHEA</sequence>
<dbReference type="AlphaFoldDB" id="W0A7X2"/>
<dbReference type="InterPro" id="IPR023366">
    <property type="entry name" value="ATP_synth_asu-like_sf"/>
</dbReference>
<dbReference type="InterPro" id="IPR030934">
    <property type="entry name" value="Intein_C"/>
</dbReference>
<dbReference type="NCBIfam" id="TIGR01443">
    <property type="entry name" value="intein_Cterm"/>
    <property type="match status" value="1"/>
</dbReference>
<evidence type="ECO:0000313" key="3">
    <source>
        <dbReference type="Proteomes" id="UP000018851"/>
    </source>
</evidence>
<feature type="region of interest" description="Disordered" evidence="1">
    <location>
        <begin position="175"/>
        <end position="205"/>
    </location>
</feature>
<dbReference type="HOGENOM" id="CLU_844420_0_0_5"/>
<gene>
    <name evidence="2" type="ORF">NX02_04085</name>
</gene>
<dbReference type="KEGG" id="ssan:NX02_04085"/>
<dbReference type="Gene3D" id="2.40.30.20">
    <property type="match status" value="1"/>
</dbReference>
<dbReference type="PROSITE" id="PS50817">
    <property type="entry name" value="INTEIN_N_TER"/>
    <property type="match status" value="1"/>
</dbReference>
<evidence type="ECO:0008006" key="4">
    <source>
        <dbReference type="Google" id="ProtNLM"/>
    </source>
</evidence>
<dbReference type="Proteomes" id="UP000018851">
    <property type="component" value="Chromosome"/>
</dbReference>
<dbReference type="InterPro" id="IPR036844">
    <property type="entry name" value="Hint_dom_sf"/>
</dbReference>
<dbReference type="Gene3D" id="2.170.16.10">
    <property type="entry name" value="Hedgehog/Intein (Hint) domain"/>
    <property type="match status" value="1"/>
</dbReference>
<dbReference type="PATRIC" id="fig|1123269.5.peg.800"/>
<reference evidence="2 3" key="1">
    <citation type="submission" date="2013-07" db="EMBL/GenBank/DDBJ databases">
        <title>Completed genome of Sphingomonas sanxanigenens NX02.</title>
        <authorList>
            <person name="Ma T."/>
            <person name="Huang H."/>
            <person name="Wu M."/>
            <person name="Li X."/>
            <person name="Li G."/>
        </authorList>
    </citation>
    <scope>NUCLEOTIDE SEQUENCE [LARGE SCALE GENOMIC DNA]</scope>
    <source>
        <strain evidence="2 3">NX02</strain>
    </source>
</reference>
<keyword evidence="3" id="KW-1185">Reference proteome</keyword>
<dbReference type="SUPFAM" id="SSF51294">
    <property type="entry name" value="Hedgehog/intein (Hint) domain"/>
    <property type="match status" value="1"/>
</dbReference>
<dbReference type="eggNOG" id="ENOG502ZY8S">
    <property type="taxonomic scope" value="Bacteria"/>
</dbReference>
<protein>
    <recommendedName>
        <fullName evidence="4">Hint domain-containing protein</fullName>
    </recommendedName>
</protein>